<keyword evidence="2" id="KW-1185">Reference proteome</keyword>
<reference evidence="1 2" key="1">
    <citation type="journal article" date="2015" name="Genome Biol.">
        <title>Comparative genomics of Steinernema reveals deeply conserved gene regulatory networks.</title>
        <authorList>
            <person name="Dillman A.R."/>
            <person name="Macchietto M."/>
            <person name="Porter C.F."/>
            <person name="Rogers A."/>
            <person name="Williams B."/>
            <person name="Antoshechkin I."/>
            <person name="Lee M.M."/>
            <person name="Goodwin Z."/>
            <person name="Lu X."/>
            <person name="Lewis E.E."/>
            <person name="Goodrich-Blair H."/>
            <person name="Stock S.P."/>
            <person name="Adams B.J."/>
            <person name="Sternberg P.W."/>
            <person name="Mortazavi A."/>
        </authorList>
    </citation>
    <scope>NUCLEOTIDE SEQUENCE [LARGE SCALE GENOMIC DNA]</scope>
    <source>
        <strain evidence="1 2">ALL</strain>
    </source>
</reference>
<comment type="caution">
    <text evidence="1">The sequence shown here is derived from an EMBL/GenBank/DDBJ whole genome shotgun (WGS) entry which is preliminary data.</text>
</comment>
<organism evidence="1 2">
    <name type="scientific">Steinernema carpocapsae</name>
    <name type="common">Entomopathogenic nematode</name>
    <dbReference type="NCBI Taxonomy" id="34508"/>
    <lineage>
        <taxon>Eukaryota</taxon>
        <taxon>Metazoa</taxon>
        <taxon>Ecdysozoa</taxon>
        <taxon>Nematoda</taxon>
        <taxon>Chromadorea</taxon>
        <taxon>Rhabditida</taxon>
        <taxon>Tylenchina</taxon>
        <taxon>Panagrolaimomorpha</taxon>
        <taxon>Strongyloidoidea</taxon>
        <taxon>Steinernematidae</taxon>
        <taxon>Steinernema</taxon>
    </lineage>
</organism>
<name>A0A4U5LT68_STECR</name>
<dbReference type="EMBL" id="AZBU02000012">
    <property type="protein sequence ID" value="TKR59259.1"/>
    <property type="molecule type" value="Genomic_DNA"/>
</dbReference>
<accession>A0A4U5LT68</accession>
<sequence length="221" mass="25232">MVNKFVFQPECFPSKGKKYMLVLMQPGDDKIIEKACRKDEELLQDMAEMMEYERPTIRWDKTAEDAIKKFKEYTLSKLNKPERPSELMLVLRGHGTSPDTLQCAKGTQLTLAAIKEAFLTDASIPKPVMPGLSMDPQSSSSHRFGLDPRGQFCIHERMDPQSSQARRFDLGSSCSLHRLLEEILRVCAENHCVTFYQQHKTIQLCGFKHETPDRSGQECCA</sequence>
<reference evidence="1 2" key="2">
    <citation type="journal article" date="2019" name="G3 (Bethesda)">
        <title>Hybrid Assembly of the Genome of the Entomopathogenic Nematode Steinernema carpocapsae Identifies the X-Chromosome.</title>
        <authorList>
            <person name="Serra L."/>
            <person name="Macchietto M."/>
            <person name="Macias-Munoz A."/>
            <person name="McGill C.J."/>
            <person name="Rodriguez I.M."/>
            <person name="Rodriguez B."/>
            <person name="Murad R."/>
            <person name="Mortazavi A."/>
        </authorList>
    </citation>
    <scope>NUCLEOTIDE SEQUENCE [LARGE SCALE GENOMIC DNA]</scope>
    <source>
        <strain evidence="1 2">ALL</strain>
    </source>
</reference>
<dbReference type="AlphaFoldDB" id="A0A4U5LT68"/>
<evidence type="ECO:0000313" key="1">
    <source>
        <dbReference type="EMBL" id="TKR59259.1"/>
    </source>
</evidence>
<protein>
    <submittedName>
        <fullName evidence="1">Uncharacterized protein</fullName>
    </submittedName>
</protein>
<proteinExistence type="predicted"/>
<dbReference type="Proteomes" id="UP000298663">
    <property type="component" value="Unassembled WGS sequence"/>
</dbReference>
<gene>
    <name evidence="1" type="ORF">L596_028958</name>
</gene>
<evidence type="ECO:0000313" key="2">
    <source>
        <dbReference type="Proteomes" id="UP000298663"/>
    </source>
</evidence>